<evidence type="ECO:0000313" key="2">
    <source>
        <dbReference type="Proteomes" id="UP000321555"/>
    </source>
</evidence>
<dbReference type="KEGG" id="bda:FSZ17_12555"/>
<accession>A0A5B8Z529</accession>
<organism evidence="1 2">
    <name type="scientific">Cytobacillus dafuensis</name>
    <name type="common">Bacillus dafuensis</name>
    <dbReference type="NCBI Taxonomy" id="1742359"/>
    <lineage>
        <taxon>Bacteria</taxon>
        <taxon>Bacillati</taxon>
        <taxon>Bacillota</taxon>
        <taxon>Bacilli</taxon>
        <taxon>Bacillales</taxon>
        <taxon>Bacillaceae</taxon>
        <taxon>Cytobacillus</taxon>
    </lineage>
</organism>
<dbReference type="Proteomes" id="UP000321555">
    <property type="component" value="Chromosome"/>
</dbReference>
<dbReference type="Pfam" id="PF13314">
    <property type="entry name" value="DUF4083"/>
    <property type="match status" value="1"/>
</dbReference>
<dbReference type="EMBL" id="CP042593">
    <property type="protein sequence ID" value="QED48008.1"/>
    <property type="molecule type" value="Genomic_DNA"/>
</dbReference>
<gene>
    <name evidence="1" type="ORF">FSZ17_12555</name>
</gene>
<dbReference type="RefSeq" id="WP_082625457.1">
    <property type="nucleotide sequence ID" value="NZ_CP042593.1"/>
</dbReference>
<name>A0A5B8Z529_CYTDA</name>
<proteinExistence type="predicted"/>
<reference evidence="2" key="1">
    <citation type="submission" date="2019-08" db="EMBL/GenBank/DDBJ databases">
        <authorList>
            <person name="Zheng X."/>
        </authorList>
    </citation>
    <scope>NUCLEOTIDE SEQUENCE [LARGE SCALE GENOMIC DNA]</scope>
    <source>
        <strain evidence="2">FJAT-25496</strain>
    </source>
</reference>
<keyword evidence="2" id="KW-1185">Reference proteome</keyword>
<dbReference type="AlphaFoldDB" id="A0A5B8Z529"/>
<dbReference type="InterPro" id="IPR025143">
    <property type="entry name" value="DUF4083"/>
</dbReference>
<protein>
    <submittedName>
        <fullName evidence="1">DUF4083 domain-containing protein</fullName>
    </submittedName>
</protein>
<evidence type="ECO:0000313" key="1">
    <source>
        <dbReference type="EMBL" id="QED48008.1"/>
    </source>
</evidence>
<sequence length="60" mass="6834">MYMASSLFLALIISLLLLGAVSFTLFIRRLLINSKVNYSTSDDINKKLDKIIELLEKQSK</sequence>